<feature type="transmembrane region" description="Helical" evidence="1">
    <location>
        <begin position="30"/>
        <end position="54"/>
    </location>
</feature>
<accession>A0A1X1WZ30</accession>
<keyword evidence="1" id="KW-0472">Membrane</keyword>
<evidence type="ECO:0000313" key="2">
    <source>
        <dbReference type="EMBL" id="ORV91748.1"/>
    </source>
</evidence>
<feature type="transmembrane region" description="Helical" evidence="1">
    <location>
        <begin position="105"/>
        <end position="122"/>
    </location>
</feature>
<evidence type="ECO:0008006" key="4">
    <source>
        <dbReference type="Google" id="ProtNLM"/>
    </source>
</evidence>
<dbReference type="AlphaFoldDB" id="A0A1X1WZ30"/>
<proteinExistence type="predicted"/>
<evidence type="ECO:0000256" key="1">
    <source>
        <dbReference type="SAM" id="Phobius"/>
    </source>
</evidence>
<organism evidence="2 3">
    <name type="scientific">Mycolicibacterium iranicum</name>
    <name type="common">Mycobacterium iranicum</name>
    <dbReference type="NCBI Taxonomy" id="912594"/>
    <lineage>
        <taxon>Bacteria</taxon>
        <taxon>Bacillati</taxon>
        <taxon>Actinomycetota</taxon>
        <taxon>Actinomycetes</taxon>
        <taxon>Mycobacteriales</taxon>
        <taxon>Mycobacteriaceae</taxon>
        <taxon>Mycolicibacterium</taxon>
    </lineage>
</organism>
<dbReference type="Proteomes" id="UP000193622">
    <property type="component" value="Unassembled WGS sequence"/>
</dbReference>
<reference evidence="2 3" key="1">
    <citation type="submission" date="2016-01" db="EMBL/GenBank/DDBJ databases">
        <title>The new phylogeny of the genus Mycobacterium.</title>
        <authorList>
            <person name="Tarcisio F."/>
            <person name="Conor M."/>
            <person name="Antonella G."/>
            <person name="Elisabetta G."/>
            <person name="Giulia F.S."/>
            <person name="Sara T."/>
            <person name="Anna F."/>
            <person name="Clotilde B."/>
            <person name="Roberto B."/>
            <person name="Veronica D.S."/>
            <person name="Fabio R."/>
            <person name="Monica P."/>
            <person name="Olivier J."/>
            <person name="Enrico T."/>
            <person name="Nicola S."/>
        </authorList>
    </citation>
    <scope>NUCLEOTIDE SEQUENCE [LARGE SCALE GENOMIC DNA]</scope>
    <source>
        <strain evidence="2 3">DSM 45541</strain>
    </source>
</reference>
<feature type="transmembrane region" description="Helical" evidence="1">
    <location>
        <begin position="66"/>
        <end position="85"/>
    </location>
</feature>
<dbReference type="RefSeq" id="WP_085172216.1">
    <property type="nucleotide sequence ID" value="NZ_LQPC01000014.1"/>
</dbReference>
<name>A0A1X1WZ30_MYCIR</name>
<dbReference type="EMBL" id="LQPC01000014">
    <property type="protein sequence ID" value="ORV91748.1"/>
    <property type="molecule type" value="Genomic_DNA"/>
</dbReference>
<evidence type="ECO:0000313" key="3">
    <source>
        <dbReference type="Proteomes" id="UP000193622"/>
    </source>
</evidence>
<gene>
    <name evidence="2" type="ORF">AWC12_03340</name>
</gene>
<comment type="caution">
    <text evidence="2">The sequence shown here is derived from an EMBL/GenBank/DDBJ whole genome shotgun (WGS) entry which is preliminary data.</text>
</comment>
<keyword evidence="1" id="KW-1133">Transmembrane helix</keyword>
<sequence>MADLSHHTRDVRRGAAFSDADVRDAIRTGLGFAVIGLLFLFVADMWIGTCTGSLAQAAGCGVPQKAMLALGSPAILLTGGVWSLARSFRAEHGRPAQWAWQGAGWALLALTVVCAVLSLPSLPGR</sequence>
<protein>
    <recommendedName>
        <fullName evidence="4">Transmembrane protein</fullName>
    </recommendedName>
</protein>
<keyword evidence="1" id="KW-0812">Transmembrane</keyword>